<feature type="transmembrane region" description="Helical" evidence="7">
    <location>
        <begin position="89"/>
        <end position="110"/>
    </location>
</feature>
<dbReference type="SUPFAM" id="SSF54862">
    <property type="entry name" value="4Fe-4S ferredoxins"/>
    <property type="match status" value="1"/>
</dbReference>
<evidence type="ECO:0000259" key="8">
    <source>
        <dbReference type="PROSITE" id="PS51379"/>
    </source>
</evidence>
<dbReference type="PROSITE" id="PS51379">
    <property type="entry name" value="4FE4S_FER_2"/>
    <property type="match status" value="1"/>
</dbReference>
<keyword evidence="4" id="KW-0249">Electron transport</keyword>
<dbReference type="InterPro" id="IPR017900">
    <property type="entry name" value="4Fe4S_Fe_S_CS"/>
</dbReference>
<evidence type="ECO:0000256" key="5">
    <source>
        <dbReference type="ARBA" id="ARBA00023004"/>
    </source>
</evidence>
<keyword evidence="7" id="KW-1133">Transmembrane helix</keyword>
<keyword evidence="5" id="KW-0408">Iron</keyword>
<dbReference type="GO" id="GO:0046872">
    <property type="term" value="F:metal ion binding"/>
    <property type="evidence" value="ECO:0007669"/>
    <property type="project" value="UniProtKB-KW"/>
</dbReference>
<evidence type="ECO:0000313" key="9">
    <source>
        <dbReference type="EMBL" id="SHK34252.1"/>
    </source>
</evidence>
<feature type="transmembrane region" description="Helical" evidence="7">
    <location>
        <begin position="200"/>
        <end position="217"/>
    </location>
</feature>
<dbReference type="RefSeq" id="WP_064699438.1">
    <property type="nucleotide sequence ID" value="NZ_BDEO01000007.1"/>
</dbReference>
<keyword evidence="2" id="KW-0004">4Fe-4S</keyword>
<accession>A0A1M6RP51</accession>
<name>A0A1M6RP51_9GAMM</name>
<dbReference type="PANTHER" id="PTHR30176:SF3">
    <property type="entry name" value="FERREDOXIN-TYPE PROTEIN NAPH"/>
    <property type="match status" value="1"/>
</dbReference>
<dbReference type="GO" id="GO:0005886">
    <property type="term" value="C:plasma membrane"/>
    <property type="evidence" value="ECO:0007669"/>
    <property type="project" value="TreeGrafter"/>
</dbReference>
<gene>
    <name evidence="9" type="ORF">SAMN05192556_102374</name>
</gene>
<dbReference type="PANTHER" id="PTHR30176">
    <property type="entry name" value="FERREDOXIN-TYPE PROTEIN NAPH"/>
    <property type="match status" value="1"/>
</dbReference>
<keyword evidence="1" id="KW-0813">Transport</keyword>
<keyword evidence="7" id="KW-0472">Membrane</keyword>
<dbReference type="Pfam" id="PF12801">
    <property type="entry name" value="Fer4_5"/>
    <property type="match status" value="1"/>
</dbReference>
<keyword evidence="6" id="KW-0411">Iron-sulfur</keyword>
<dbReference type="InterPro" id="IPR014116">
    <property type="entry name" value="Cyt_c_oxidase_cbb3_FixG"/>
</dbReference>
<keyword evidence="3" id="KW-0479">Metal-binding</keyword>
<dbReference type="InterPro" id="IPR017896">
    <property type="entry name" value="4Fe4S_Fe-S-bd"/>
</dbReference>
<dbReference type="PROSITE" id="PS00198">
    <property type="entry name" value="4FE4S_FER_1"/>
    <property type="match status" value="1"/>
</dbReference>
<dbReference type="Gene3D" id="3.30.70.20">
    <property type="match status" value="1"/>
</dbReference>
<organism evidence="9 10">
    <name type="scientific">Halomonas caseinilytica</name>
    <dbReference type="NCBI Taxonomy" id="438744"/>
    <lineage>
        <taxon>Bacteria</taxon>
        <taxon>Pseudomonadati</taxon>
        <taxon>Pseudomonadota</taxon>
        <taxon>Gammaproteobacteria</taxon>
        <taxon>Oceanospirillales</taxon>
        <taxon>Halomonadaceae</taxon>
        <taxon>Halomonas</taxon>
    </lineage>
</organism>
<dbReference type="Gene3D" id="2.60.40.10">
    <property type="entry name" value="Immunoglobulins"/>
    <property type="match status" value="1"/>
</dbReference>
<dbReference type="EMBL" id="FRAL01000002">
    <property type="protein sequence ID" value="SHK34252.1"/>
    <property type="molecule type" value="Genomic_DNA"/>
</dbReference>
<feature type="transmembrane region" description="Helical" evidence="7">
    <location>
        <begin position="163"/>
        <end position="180"/>
    </location>
</feature>
<evidence type="ECO:0000256" key="4">
    <source>
        <dbReference type="ARBA" id="ARBA00022982"/>
    </source>
</evidence>
<dbReference type="Proteomes" id="UP000184248">
    <property type="component" value="Unassembled WGS sequence"/>
</dbReference>
<evidence type="ECO:0000256" key="3">
    <source>
        <dbReference type="ARBA" id="ARBA00022723"/>
    </source>
</evidence>
<keyword evidence="7" id="KW-0812">Transmembrane</keyword>
<dbReference type="NCBIfam" id="TIGR02745">
    <property type="entry name" value="ccoG_rdxA_fixG"/>
    <property type="match status" value="1"/>
</dbReference>
<feature type="domain" description="4Fe-4S ferredoxin-type" evidence="8">
    <location>
        <begin position="261"/>
        <end position="289"/>
    </location>
</feature>
<protein>
    <submittedName>
        <fullName evidence="9">Cytochrome c oxidase accessory protein FixG</fullName>
    </submittedName>
</protein>
<feature type="transmembrane region" description="Helical" evidence="7">
    <location>
        <begin position="338"/>
        <end position="357"/>
    </location>
</feature>
<feature type="transmembrane region" description="Helical" evidence="7">
    <location>
        <begin position="45"/>
        <end position="62"/>
    </location>
</feature>
<dbReference type="AlphaFoldDB" id="A0A1M6RP51"/>
<evidence type="ECO:0000256" key="2">
    <source>
        <dbReference type="ARBA" id="ARBA00022485"/>
    </source>
</evidence>
<dbReference type="GO" id="GO:0051539">
    <property type="term" value="F:4 iron, 4 sulfur cluster binding"/>
    <property type="evidence" value="ECO:0007669"/>
    <property type="project" value="UniProtKB-KW"/>
</dbReference>
<dbReference type="InterPro" id="IPR032879">
    <property type="entry name" value="FixG_C"/>
</dbReference>
<keyword evidence="10" id="KW-1185">Reference proteome</keyword>
<dbReference type="InterPro" id="IPR013783">
    <property type="entry name" value="Ig-like_fold"/>
</dbReference>
<reference evidence="10" key="1">
    <citation type="submission" date="2016-11" db="EMBL/GenBank/DDBJ databases">
        <authorList>
            <person name="Varghese N."/>
            <person name="Submissions S."/>
        </authorList>
    </citation>
    <scope>NUCLEOTIDE SEQUENCE [LARGE SCALE GENOMIC DNA]</scope>
    <source>
        <strain evidence="10">ALO Sharm</strain>
    </source>
</reference>
<dbReference type="OrthoDB" id="9811700at2"/>
<evidence type="ECO:0000313" key="10">
    <source>
        <dbReference type="Proteomes" id="UP000184248"/>
    </source>
</evidence>
<evidence type="ECO:0000256" key="6">
    <source>
        <dbReference type="ARBA" id="ARBA00023014"/>
    </source>
</evidence>
<sequence>MTQDIAYREADDRIPVTELGHSLYEPRRHIQVREVRGRFQRWRRGLDTLLVSAFFALPWVSLDGRPAIWFDLPGRAFHLFTMTFYPQEFMLLSWLLIIAAFALFFVTVLAGRLWCGYACPQSVWTWWFIWVEHRLEGPRHRRLKRDRRPLDVDTACRKGLKHALWLAIALATSLTFIGYFTPIRDLVMALPYLEASGWAYFWLALIASFTYLNAGWLREQVCLHMCPYARFQAVMFDRDTLTVSYDAGRGEPRAPRRRETGTQATEPGDCVDCGLCVQVCPTGIDIREGLQHACIDCAACIDACDGVMDRLGRPRGLIRYTTENALAGKPTRMGRPRLLGYLVALLAMLALFAGNLADRTPLDLDVERDRQHLFRMTSQGNIANVYTLTVRNLDNVDHRYRLSASGLDGLRLDRRRLAVPAGQSRQLVVEASVDRNAIHRPSHDIQWRLEALDADISLVHDSRFLGGTP</sequence>
<dbReference type="InterPro" id="IPR051684">
    <property type="entry name" value="Electron_Trans/Redox"/>
</dbReference>
<dbReference type="Pfam" id="PF13746">
    <property type="entry name" value="Fer4_18"/>
    <property type="match status" value="1"/>
</dbReference>
<proteinExistence type="predicted"/>
<evidence type="ECO:0000256" key="7">
    <source>
        <dbReference type="SAM" id="Phobius"/>
    </source>
</evidence>
<evidence type="ECO:0000256" key="1">
    <source>
        <dbReference type="ARBA" id="ARBA00022448"/>
    </source>
</evidence>
<dbReference type="Pfam" id="PF11614">
    <property type="entry name" value="FixG_C"/>
    <property type="match status" value="1"/>
</dbReference>